<keyword evidence="3" id="KW-1185">Reference proteome</keyword>
<evidence type="ECO:0000256" key="1">
    <source>
        <dbReference type="SAM" id="Phobius"/>
    </source>
</evidence>
<feature type="transmembrane region" description="Helical" evidence="1">
    <location>
        <begin position="60"/>
        <end position="80"/>
    </location>
</feature>
<name>A0A811K327_9BILA</name>
<evidence type="ECO:0008006" key="4">
    <source>
        <dbReference type="Google" id="ProtNLM"/>
    </source>
</evidence>
<keyword evidence="1" id="KW-0472">Membrane</keyword>
<dbReference type="EMBL" id="CAJFDH010000002">
    <property type="protein sequence ID" value="CAD5209538.1"/>
    <property type="molecule type" value="Genomic_DNA"/>
</dbReference>
<keyword evidence="1" id="KW-1133">Transmembrane helix</keyword>
<comment type="caution">
    <text evidence="2">The sequence shown here is derived from an EMBL/GenBank/DDBJ whole genome shotgun (WGS) entry which is preliminary data.</text>
</comment>
<dbReference type="PANTHER" id="PTHR22714">
    <property type="entry name" value="PROTEIN CBG02446-RELATED"/>
    <property type="match status" value="1"/>
</dbReference>
<feature type="transmembrane region" description="Helical" evidence="1">
    <location>
        <begin position="125"/>
        <end position="145"/>
    </location>
</feature>
<dbReference type="Gene3D" id="1.10.287.70">
    <property type="match status" value="1"/>
</dbReference>
<keyword evidence="1" id="KW-0812">Transmembrane</keyword>
<reference evidence="2" key="1">
    <citation type="submission" date="2020-09" db="EMBL/GenBank/DDBJ databases">
        <authorList>
            <person name="Kikuchi T."/>
        </authorList>
    </citation>
    <scope>NUCLEOTIDE SEQUENCE</scope>
    <source>
        <strain evidence="2">SH1</strain>
    </source>
</reference>
<dbReference type="InterPro" id="IPR040128">
    <property type="entry name" value="T25E4.2-like"/>
</dbReference>
<accession>A0A811K327</accession>
<evidence type="ECO:0000313" key="3">
    <source>
        <dbReference type="Proteomes" id="UP000614601"/>
    </source>
</evidence>
<dbReference type="Proteomes" id="UP000614601">
    <property type="component" value="Unassembled WGS sequence"/>
</dbReference>
<gene>
    <name evidence="2" type="ORF">BOKJ2_LOCUS2737</name>
</gene>
<sequence>MQLIHNDTVDTFALTVKGDDERRRFFDFSEPVYYSISKVLINVPSQSWHKYMAFFESYQFTLWVAILIALMLQCALSVIFNRVEVKINKNEKKKRISDLVWQIVRLQLMQPEDVNCNITAGRISVFIFAFIQCTVIMGVLSSYIFSNLVRKQDPIPYKTFSQFASLIADGTLHMVEVTKANIFYETIYKSNAADYVELRHALDKNPIKLAKNIEELLVFLDEPGAVLVRYVSIIGL</sequence>
<dbReference type="AlphaFoldDB" id="A0A811K327"/>
<protein>
    <recommendedName>
        <fullName evidence="4">Ionotropic glutamate receptor C-terminal domain-containing protein</fullName>
    </recommendedName>
</protein>
<organism evidence="2 3">
    <name type="scientific">Bursaphelenchus okinawaensis</name>
    <dbReference type="NCBI Taxonomy" id="465554"/>
    <lineage>
        <taxon>Eukaryota</taxon>
        <taxon>Metazoa</taxon>
        <taxon>Ecdysozoa</taxon>
        <taxon>Nematoda</taxon>
        <taxon>Chromadorea</taxon>
        <taxon>Rhabditida</taxon>
        <taxon>Tylenchina</taxon>
        <taxon>Tylenchomorpha</taxon>
        <taxon>Aphelenchoidea</taxon>
        <taxon>Aphelenchoididae</taxon>
        <taxon>Bursaphelenchus</taxon>
    </lineage>
</organism>
<evidence type="ECO:0000313" key="2">
    <source>
        <dbReference type="EMBL" id="CAD5209538.1"/>
    </source>
</evidence>
<proteinExistence type="predicted"/>
<dbReference type="SUPFAM" id="SSF53850">
    <property type="entry name" value="Periplasmic binding protein-like II"/>
    <property type="match status" value="1"/>
</dbReference>
<dbReference type="EMBL" id="CAJFCW020000002">
    <property type="protein sequence ID" value="CAG9089561.1"/>
    <property type="molecule type" value="Genomic_DNA"/>
</dbReference>
<dbReference type="Proteomes" id="UP000783686">
    <property type="component" value="Unassembled WGS sequence"/>
</dbReference>